<organism evidence="2">
    <name type="scientific">Siphoviridae sp. ctxMM9</name>
    <dbReference type="NCBI Taxonomy" id="2827973"/>
    <lineage>
        <taxon>Viruses</taxon>
        <taxon>Duplodnaviria</taxon>
        <taxon>Heunggongvirae</taxon>
        <taxon>Uroviricota</taxon>
        <taxon>Caudoviricetes</taxon>
    </lineage>
</organism>
<accession>A0A8S5T6B4</accession>
<feature type="transmembrane region" description="Helical" evidence="1">
    <location>
        <begin position="12"/>
        <end position="28"/>
    </location>
</feature>
<name>A0A8S5T6B4_9CAUD</name>
<sequence length="34" mass="4156">MMRYHALWVGKKLIRALKIFLIIFLLMAKKHLRC</sequence>
<protein>
    <submittedName>
        <fullName evidence="2">Uncharacterized protein</fullName>
    </submittedName>
</protein>
<keyword evidence="1" id="KW-0472">Membrane</keyword>
<reference evidence="2" key="1">
    <citation type="journal article" date="2021" name="Proc. Natl. Acad. Sci. U.S.A.">
        <title>A Catalog of Tens of Thousands of Viruses from Human Metagenomes Reveals Hidden Associations with Chronic Diseases.</title>
        <authorList>
            <person name="Tisza M.J."/>
            <person name="Buck C.B."/>
        </authorList>
    </citation>
    <scope>NUCLEOTIDE SEQUENCE</scope>
    <source>
        <strain evidence="2">CtxMM9</strain>
    </source>
</reference>
<dbReference type="EMBL" id="BK032759">
    <property type="protein sequence ID" value="DAF58782.1"/>
    <property type="molecule type" value="Genomic_DNA"/>
</dbReference>
<keyword evidence="1" id="KW-1133">Transmembrane helix</keyword>
<keyword evidence="1" id="KW-0812">Transmembrane</keyword>
<evidence type="ECO:0000313" key="2">
    <source>
        <dbReference type="EMBL" id="DAF58782.1"/>
    </source>
</evidence>
<evidence type="ECO:0000256" key="1">
    <source>
        <dbReference type="SAM" id="Phobius"/>
    </source>
</evidence>
<proteinExistence type="predicted"/>